<name>A0A1H7ZA48_STRJI</name>
<feature type="chain" id="PRO_5038966156" evidence="5">
    <location>
        <begin position="22"/>
        <end position="542"/>
    </location>
</feature>
<evidence type="ECO:0000256" key="3">
    <source>
        <dbReference type="ARBA" id="ARBA00022448"/>
    </source>
</evidence>
<dbReference type="STRING" id="235985.SAMN05414137_13332"/>
<evidence type="ECO:0000313" key="8">
    <source>
        <dbReference type="Proteomes" id="UP000183015"/>
    </source>
</evidence>
<dbReference type="InterPro" id="IPR039424">
    <property type="entry name" value="SBP_5"/>
</dbReference>
<keyword evidence="8" id="KW-1185">Reference proteome</keyword>
<dbReference type="Gene3D" id="3.10.105.10">
    <property type="entry name" value="Dipeptide-binding Protein, Domain 3"/>
    <property type="match status" value="1"/>
</dbReference>
<dbReference type="InterPro" id="IPR000914">
    <property type="entry name" value="SBP_5_dom"/>
</dbReference>
<dbReference type="OrthoDB" id="9801912at2"/>
<evidence type="ECO:0000259" key="6">
    <source>
        <dbReference type="Pfam" id="PF00496"/>
    </source>
</evidence>
<accession>A0A1H7ZA48</accession>
<keyword evidence="3" id="KW-0813">Transport</keyword>
<dbReference type="GO" id="GO:0043190">
    <property type="term" value="C:ATP-binding cassette (ABC) transporter complex"/>
    <property type="evidence" value="ECO:0007669"/>
    <property type="project" value="InterPro"/>
</dbReference>
<dbReference type="RefSeq" id="WP_042450005.1">
    <property type="nucleotide sequence ID" value="NZ_BBPN01000017.1"/>
</dbReference>
<dbReference type="Pfam" id="PF00496">
    <property type="entry name" value="SBP_bac_5"/>
    <property type="match status" value="1"/>
</dbReference>
<dbReference type="PROSITE" id="PS51257">
    <property type="entry name" value="PROKAR_LIPOPROTEIN"/>
    <property type="match status" value="1"/>
</dbReference>
<feature type="domain" description="Solute-binding protein family 5" evidence="6">
    <location>
        <begin position="81"/>
        <end position="458"/>
    </location>
</feature>
<organism evidence="7 8">
    <name type="scientific">Streptacidiphilus jiangxiensis</name>
    <dbReference type="NCBI Taxonomy" id="235985"/>
    <lineage>
        <taxon>Bacteria</taxon>
        <taxon>Bacillati</taxon>
        <taxon>Actinomycetota</taxon>
        <taxon>Actinomycetes</taxon>
        <taxon>Kitasatosporales</taxon>
        <taxon>Streptomycetaceae</taxon>
        <taxon>Streptacidiphilus</taxon>
    </lineage>
</organism>
<sequence>MSALKRAAALSCIGLIATTTACGSSKSASPVGGAPSVTIKVGSANAFTTLDPANAYDQGSWEVYYNIYQGLFTYAPGGNTPSPDLATGKCALSSDQLTATCDIRSGVKFSNGDPLDATAVKFSLDRVARIKSGTGVNALFSTIKSVDVASPTEVKIHLTTPDATLEDRLASGVASIVDPKVFSGTKAEPNNFTDVVGSGRYKVDSVTFGDLGGTKQPTEIKLSLNPNYQGAASAPQNSAVDIKYYADQAGTKAALDSKDVDVVIQDLNASDIVSMQNDQQLGTGLQVFQGPGGTVRLMSFNTLKGVFKNVKVRQAVAELINRDTIAENAYKHTVTPAYSIMPAGIANESESFSAYTSRKVSAATVKSNLEKAGIQLPVKFTLDYGQGDAAKAAEVQMIQQQLDQSGIFDVTLKGFKGGFGEMQKAVLGNGKFDAFMVAWSADYLDADDYISPMVGGQGPGPLYNSWHSTAVNTLIAQGLNYPTRTAAFNVYKQVQEDIANAVPVLPIWTNSQYAAAQSNVTGVPLTLDSSGNNRWWMIGKNS</sequence>
<dbReference type="SUPFAM" id="SSF53850">
    <property type="entry name" value="Periplasmic binding protein-like II"/>
    <property type="match status" value="1"/>
</dbReference>
<feature type="signal peptide" evidence="5">
    <location>
        <begin position="1"/>
        <end position="21"/>
    </location>
</feature>
<gene>
    <name evidence="7" type="ORF">SAMN05414137_13332</name>
</gene>
<dbReference type="PIRSF" id="PIRSF002741">
    <property type="entry name" value="MppA"/>
    <property type="match status" value="1"/>
</dbReference>
<evidence type="ECO:0000256" key="5">
    <source>
        <dbReference type="SAM" id="SignalP"/>
    </source>
</evidence>
<evidence type="ECO:0000256" key="1">
    <source>
        <dbReference type="ARBA" id="ARBA00004196"/>
    </source>
</evidence>
<dbReference type="PANTHER" id="PTHR30290">
    <property type="entry name" value="PERIPLASMIC BINDING COMPONENT OF ABC TRANSPORTER"/>
    <property type="match status" value="1"/>
</dbReference>
<evidence type="ECO:0000256" key="2">
    <source>
        <dbReference type="ARBA" id="ARBA00005695"/>
    </source>
</evidence>
<proteinExistence type="inferred from homology"/>
<dbReference type="Gene3D" id="3.90.76.10">
    <property type="entry name" value="Dipeptide-binding Protein, Domain 1"/>
    <property type="match status" value="1"/>
</dbReference>
<dbReference type="eggNOG" id="COG0747">
    <property type="taxonomic scope" value="Bacteria"/>
</dbReference>
<dbReference type="GO" id="GO:0042597">
    <property type="term" value="C:periplasmic space"/>
    <property type="evidence" value="ECO:0007669"/>
    <property type="project" value="UniProtKB-ARBA"/>
</dbReference>
<dbReference type="GO" id="GO:0015833">
    <property type="term" value="P:peptide transport"/>
    <property type="evidence" value="ECO:0007669"/>
    <property type="project" value="TreeGrafter"/>
</dbReference>
<dbReference type="GO" id="GO:0030313">
    <property type="term" value="C:cell envelope"/>
    <property type="evidence" value="ECO:0007669"/>
    <property type="project" value="UniProtKB-SubCell"/>
</dbReference>
<dbReference type="AlphaFoldDB" id="A0A1H7ZA48"/>
<dbReference type="PANTHER" id="PTHR30290:SF10">
    <property type="entry name" value="PERIPLASMIC OLIGOPEPTIDE-BINDING PROTEIN-RELATED"/>
    <property type="match status" value="1"/>
</dbReference>
<reference evidence="8" key="1">
    <citation type="submission" date="2016-10" db="EMBL/GenBank/DDBJ databases">
        <authorList>
            <person name="Varghese N."/>
        </authorList>
    </citation>
    <scope>NUCLEOTIDE SEQUENCE [LARGE SCALE GENOMIC DNA]</scope>
    <source>
        <strain evidence="8">DSM 45096 / BCRC 16803 / CGMCC 4.1857 / CIP 109030 / JCM 12277 / KCTC 19219 / NBRC 100920 / 33214</strain>
    </source>
</reference>
<dbReference type="Gene3D" id="3.40.190.10">
    <property type="entry name" value="Periplasmic binding protein-like II"/>
    <property type="match status" value="1"/>
</dbReference>
<protein>
    <submittedName>
        <fullName evidence="7">Peptide/nickel transport system substrate-binding protein</fullName>
    </submittedName>
</protein>
<comment type="similarity">
    <text evidence="2">Belongs to the bacterial solute-binding protein 5 family.</text>
</comment>
<evidence type="ECO:0000256" key="4">
    <source>
        <dbReference type="ARBA" id="ARBA00022729"/>
    </source>
</evidence>
<dbReference type="GO" id="GO:1904680">
    <property type="term" value="F:peptide transmembrane transporter activity"/>
    <property type="evidence" value="ECO:0007669"/>
    <property type="project" value="TreeGrafter"/>
</dbReference>
<dbReference type="Proteomes" id="UP000183015">
    <property type="component" value="Unassembled WGS sequence"/>
</dbReference>
<evidence type="ECO:0000313" key="7">
    <source>
        <dbReference type="EMBL" id="SEM54349.1"/>
    </source>
</evidence>
<dbReference type="InterPro" id="IPR030678">
    <property type="entry name" value="Peptide/Ni-bd"/>
</dbReference>
<dbReference type="EMBL" id="FOAZ01000033">
    <property type="protein sequence ID" value="SEM54349.1"/>
    <property type="molecule type" value="Genomic_DNA"/>
</dbReference>
<keyword evidence="4 5" id="KW-0732">Signal</keyword>
<comment type="subcellular location">
    <subcellularLocation>
        <location evidence="1">Cell envelope</location>
    </subcellularLocation>
</comment>